<dbReference type="PROSITE" id="PS50076">
    <property type="entry name" value="DNAJ_2"/>
    <property type="match status" value="1"/>
</dbReference>
<evidence type="ECO:0000256" key="5">
    <source>
        <dbReference type="ARBA" id="ARBA00023186"/>
    </source>
</evidence>
<dbReference type="Pfam" id="PF00226">
    <property type="entry name" value="DnaJ"/>
    <property type="match status" value="1"/>
</dbReference>
<keyword evidence="4 7" id="KW-0472">Membrane</keyword>
<feature type="domain" description="J" evidence="8">
    <location>
        <begin position="187"/>
        <end position="237"/>
    </location>
</feature>
<dbReference type="AlphaFoldDB" id="A0A5P9NHP9"/>
<dbReference type="GO" id="GO:0016020">
    <property type="term" value="C:membrane"/>
    <property type="evidence" value="ECO:0007669"/>
    <property type="project" value="UniProtKB-SubCell"/>
</dbReference>
<dbReference type="PANTHER" id="PTHR12763:SF28">
    <property type="entry name" value="GEO10507P1-RELATED"/>
    <property type="match status" value="1"/>
</dbReference>
<keyword evidence="2 7" id="KW-0812">Transmembrane</keyword>
<organism evidence="9 10">
    <name type="scientific">Halioglobus maricola</name>
    <dbReference type="NCBI Taxonomy" id="2601894"/>
    <lineage>
        <taxon>Bacteria</taxon>
        <taxon>Pseudomonadati</taxon>
        <taxon>Pseudomonadota</taxon>
        <taxon>Gammaproteobacteria</taxon>
        <taxon>Cellvibrionales</taxon>
        <taxon>Halieaceae</taxon>
        <taxon>Halioglobus</taxon>
    </lineage>
</organism>
<dbReference type="Proteomes" id="UP000326287">
    <property type="component" value="Chromosome"/>
</dbReference>
<proteinExistence type="inferred from homology"/>
<evidence type="ECO:0000259" key="8">
    <source>
        <dbReference type="PROSITE" id="PS50076"/>
    </source>
</evidence>
<keyword evidence="3 7" id="KW-1133">Transmembrane helix</keyword>
<gene>
    <name evidence="9" type="ORF">EY643_04950</name>
</gene>
<evidence type="ECO:0000256" key="3">
    <source>
        <dbReference type="ARBA" id="ARBA00022989"/>
    </source>
</evidence>
<dbReference type="FunFam" id="1.10.287.110:FF:000001">
    <property type="entry name" value="Import inner membrane translocase subunit tim14"/>
    <property type="match status" value="1"/>
</dbReference>
<accession>A0A5P9NHP9</accession>
<dbReference type="InterPro" id="IPR036869">
    <property type="entry name" value="J_dom_sf"/>
</dbReference>
<keyword evidence="10" id="KW-1185">Reference proteome</keyword>
<dbReference type="CDD" id="cd06257">
    <property type="entry name" value="DnaJ"/>
    <property type="match status" value="1"/>
</dbReference>
<evidence type="ECO:0000313" key="9">
    <source>
        <dbReference type="EMBL" id="QFU75046.1"/>
    </source>
</evidence>
<evidence type="ECO:0000256" key="6">
    <source>
        <dbReference type="ARBA" id="ARBA00038105"/>
    </source>
</evidence>
<reference evidence="9 10" key="1">
    <citation type="submission" date="2019-02" db="EMBL/GenBank/DDBJ databases">
        <authorList>
            <person name="Li S.-H."/>
        </authorList>
    </citation>
    <scope>NUCLEOTIDE SEQUENCE [LARGE SCALE GENOMIC DNA]</scope>
    <source>
        <strain evidence="9 10">IMCC14385</strain>
    </source>
</reference>
<dbReference type="OrthoDB" id="9811070at2"/>
<name>A0A5P9NHP9_9GAMM</name>
<comment type="subcellular location">
    <subcellularLocation>
        <location evidence="1">Membrane</location>
        <topology evidence="1">Single-pass membrane protein</topology>
    </subcellularLocation>
</comment>
<evidence type="ECO:0000256" key="2">
    <source>
        <dbReference type="ARBA" id="ARBA00022692"/>
    </source>
</evidence>
<feature type="transmembrane region" description="Helical" evidence="7">
    <location>
        <begin position="39"/>
        <end position="67"/>
    </location>
</feature>
<comment type="similarity">
    <text evidence="6">Belongs to the TIM14 family.</text>
</comment>
<dbReference type="InterPro" id="IPR001623">
    <property type="entry name" value="DnaJ_domain"/>
</dbReference>
<dbReference type="PANTHER" id="PTHR12763">
    <property type="match status" value="1"/>
</dbReference>
<dbReference type="SMART" id="SM00271">
    <property type="entry name" value="DnaJ"/>
    <property type="match status" value="1"/>
</dbReference>
<evidence type="ECO:0000256" key="4">
    <source>
        <dbReference type="ARBA" id="ARBA00023136"/>
    </source>
</evidence>
<sequence>MPRLILLAAIAVVLYILFKRAQAAPPHKRRGEYTKLALGIAVVGVVILALAGKMHWIGVAFTGLLVVARQLAPSLIRYFPLLASRLGQAAPAGQHSTVSTDILSMQLDHESGALNGEVLEGAYKGWRLADMQREALDELMAYCQAQDPDSAQLLQSYLEQRFGSYEGAADQGSTDNRTGPGGMNRKEALAVLGLDEEAEEDEIVAAHRKLMQKLHPDRGGNDYLAAKINQAKDFLLG</sequence>
<dbReference type="Gene3D" id="1.10.287.110">
    <property type="entry name" value="DnaJ domain"/>
    <property type="match status" value="1"/>
</dbReference>
<dbReference type="EMBL" id="CP036422">
    <property type="protein sequence ID" value="QFU75046.1"/>
    <property type="molecule type" value="Genomic_DNA"/>
</dbReference>
<evidence type="ECO:0000256" key="7">
    <source>
        <dbReference type="SAM" id="Phobius"/>
    </source>
</evidence>
<dbReference type="KEGG" id="halc:EY643_04950"/>
<protein>
    <submittedName>
        <fullName evidence="9">Molecular chaperone DnaJ</fullName>
    </submittedName>
</protein>
<keyword evidence="5" id="KW-0143">Chaperone</keyword>
<evidence type="ECO:0000313" key="10">
    <source>
        <dbReference type="Proteomes" id="UP000326287"/>
    </source>
</evidence>
<dbReference type="RefSeq" id="WP_152661152.1">
    <property type="nucleotide sequence ID" value="NZ_CP036422.1"/>
</dbReference>
<evidence type="ECO:0000256" key="1">
    <source>
        <dbReference type="ARBA" id="ARBA00004167"/>
    </source>
</evidence>
<dbReference type="SUPFAM" id="SSF46565">
    <property type="entry name" value="Chaperone J-domain"/>
    <property type="match status" value="1"/>
</dbReference>